<dbReference type="InterPro" id="IPR010559">
    <property type="entry name" value="Sig_transdc_His_kin_internal"/>
</dbReference>
<keyword evidence="6" id="KW-0812">Transmembrane</keyword>
<dbReference type="Proteomes" id="UP001153404">
    <property type="component" value="Unassembled WGS sequence"/>
</dbReference>
<keyword evidence="4" id="KW-0808">Transferase</keyword>
<dbReference type="Gene3D" id="3.30.565.10">
    <property type="entry name" value="Histidine kinase-like ATPase, C-terminal domain"/>
    <property type="match status" value="1"/>
</dbReference>
<sequence>MNQRTKLQPLMRRALLFVVLFMLVPMLLIFWYSSEQASSSIQTQVGQALSELNKQNHATIDRVIGSVDQATVTLMGSDLVQSWTVAGSETVQQRLGRYVKTEKLLADYASGVKYSLIVLDDPADYSFAPGMDVSDSGVFFVSDASGLPWLEKAIRDGGIGSVQMAEKFGFNPDKRKTAAFVRAVADLSGSSGAVRVVLMAALEPALLEDLDSISLPEQSRKVLTDTDGTVLAGSAPTMSAFAVPAVARRLLPGVWTSSKAMFIAHDSPAYGSRLIYEVPLRKLVGAHRAVQTIIQISAVCYFVVLLAFLVYLLRVVLRPMGRLARLSRSYEPGKKLERLPEEGRNDEIGFFYRSFYSMTERLNQLVQEKYVMEIKQKESELTLMHSQITPHLLYNTLDSVYWYGIRGGVPEVADMVRDLSTLLRIGLSRGKELITVREELLHVEAYLQLQIKRYDSSFTFRIEADENALECLVPKVTIQPLAENSILHGIGKMDGEGELTIQIAIANGELTVSVEDNGFRPVDLDKIGAILREEADPDKGFGIRNVHKRIRLRFGDAYGLSYFAREEGGTRALIRLPAVRTAEQVPSFGYAANPNPNRPPQ</sequence>
<feature type="domain" description="HAMP" evidence="7">
    <location>
        <begin position="314"/>
        <end position="367"/>
    </location>
</feature>
<keyword evidence="9" id="KW-1185">Reference proteome</keyword>
<evidence type="ECO:0000256" key="1">
    <source>
        <dbReference type="ARBA" id="ARBA00004651"/>
    </source>
</evidence>
<dbReference type="PANTHER" id="PTHR34220:SF7">
    <property type="entry name" value="SENSOR HISTIDINE KINASE YPDA"/>
    <property type="match status" value="1"/>
</dbReference>
<keyword evidence="8" id="KW-0418">Kinase</keyword>
<evidence type="ECO:0000256" key="5">
    <source>
        <dbReference type="ARBA" id="ARBA00023136"/>
    </source>
</evidence>
<dbReference type="SUPFAM" id="SSF158472">
    <property type="entry name" value="HAMP domain-like"/>
    <property type="match status" value="1"/>
</dbReference>
<keyword evidence="2" id="KW-1003">Cell membrane</keyword>
<organism evidence="8 9">
    <name type="scientific">Cohnella rhizosphaerae</name>
    <dbReference type="NCBI Taxonomy" id="1457232"/>
    <lineage>
        <taxon>Bacteria</taxon>
        <taxon>Bacillati</taxon>
        <taxon>Bacillota</taxon>
        <taxon>Bacilli</taxon>
        <taxon>Bacillales</taxon>
        <taxon>Paenibacillaceae</taxon>
        <taxon>Cohnella</taxon>
    </lineage>
</organism>
<dbReference type="RefSeq" id="WP_277539445.1">
    <property type="nucleotide sequence ID" value="NZ_JAPDIA010000009.1"/>
</dbReference>
<comment type="caution">
    <text evidence="8">The sequence shown here is derived from an EMBL/GenBank/DDBJ whole genome shotgun (WGS) entry which is preliminary data.</text>
</comment>
<dbReference type="InterPro" id="IPR003660">
    <property type="entry name" value="HAMP_dom"/>
</dbReference>
<dbReference type="SUPFAM" id="SSF55874">
    <property type="entry name" value="ATPase domain of HSP90 chaperone/DNA topoisomerase II/histidine kinase"/>
    <property type="match status" value="1"/>
</dbReference>
<dbReference type="CDD" id="cd06225">
    <property type="entry name" value="HAMP"/>
    <property type="match status" value="1"/>
</dbReference>
<dbReference type="PROSITE" id="PS50885">
    <property type="entry name" value="HAMP"/>
    <property type="match status" value="1"/>
</dbReference>
<dbReference type="SMART" id="SM00304">
    <property type="entry name" value="HAMP"/>
    <property type="match status" value="1"/>
</dbReference>
<evidence type="ECO:0000256" key="6">
    <source>
        <dbReference type="SAM" id="Phobius"/>
    </source>
</evidence>
<reference evidence="8" key="1">
    <citation type="submission" date="2022-10" db="EMBL/GenBank/DDBJ databases">
        <title>Comparative genomic analysis of Cohnella hashimotonis sp. nov., isolated from the International Space Station.</title>
        <authorList>
            <person name="Simpson A."/>
            <person name="Venkateswaran K."/>
        </authorList>
    </citation>
    <scope>NUCLEOTIDE SEQUENCE</scope>
    <source>
        <strain evidence="8">DSM 28161</strain>
    </source>
</reference>
<evidence type="ECO:0000256" key="2">
    <source>
        <dbReference type="ARBA" id="ARBA00022475"/>
    </source>
</evidence>
<dbReference type="EMBL" id="JAPDIA010000009">
    <property type="protein sequence ID" value="MDG0814479.1"/>
    <property type="molecule type" value="Genomic_DNA"/>
</dbReference>
<dbReference type="InterPro" id="IPR036890">
    <property type="entry name" value="HATPase_C_sf"/>
</dbReference>
<dbReference type="AlphaFoldDB" id="A0A9X4L5V7"/>
<dbReference type="GO" id="GO:0005886">
    <property type="term" value="C:plasma membrane"/>
    <property type="evidence" value="ECO:0007669"/>
    <property type="project" value="UniProtKB-SubCell"/>
</dbReference>
<dbReference type="PANTHER" id="PTHR34220">
    <property type="entry name" value="SENSOR HISTIDINE KINASE YPDA"/>
    <property type="match status" value="1"/>
</dbReference>
<keyword evidence="6" id="KW-1133">Transmembrane helix</keyword>
<dbReference type="InterPro" id="IPR050640">
    <property type="entry name" value="Bact_2-comp_sensor_kinase"/>
</dbReference>
<protein>
    <submittedName>
        <fullName evidence="8">Sensor histidine kinase</fullName>
    </submittedName>
</protein>
<name>A0A9X4L5V7_9BACL</name>
<gene>
    <name evidence="8" type="ORF">OMP40_38250</name>
</gene>
<dbReference type="Gene3D" id="6.10.340.10">
    <property type="match status" value="1"/>
</dbReference>
<evidence type="ECO:0000313" key="8">
    <source>
        <dbReference type="EMBL" id="MDG0814479.1"/>
    </source>
</evidence>
<evidence type="ECO:0000259" key="7">
    <source>
        <dbReference type="PROSITE" id="PS50885"/>
    </source>
</evidence>
<evidence type="ECO:0000313" key="9">
    <source>
        <dbReference type="Proteomes" id="UP001153404"/>
    </source>
</evidence>
<comment type="subcellular location">
    <subcellularLocation>
        <location evidence="1">Cell membrane</location>
        <topology evidence="1">Multi-pass membrane protein</topology>
    </subcellularLocation>
</comment>
<feature type="transmembrane region" description="Helical" evidence="6">
    <location>
        <begin position="296"/>
        <end position="317"/>
    </location>
</feature>
<dbReference type="GO" id="GO:0000155">
    <property type="term" value="F:phosphorelay sensor kinase activity"/>
    <property type="evidence" value="ECO:0007669"/>
    <property type="project" value="InterPro"/>
</dbReference>
<feature type="transmembrane region" description="Helical" evidence="6">
    <location>
        <begin position="14"/>
        <end position="32"/>
    </location>
</feature>
<accession>A0A9X4L5V7</accession>
<keyword evidence="3" id="KW-0597">Phosphoprotein</keyword>
<dbReference type="Pfam" id="PF06580">
    <property type="entry name" value="His_kinase"/>
    <property type="match status" value="1"/>
</dbReference>
<keyword evidence="5 6" id="KW-0472">Membrane</keyword>
<proteinExistence type="predicted"/>
<evidence type="ECO:0000256" key="3">
    <source>
        <dbReference type="ARBA" id="ARBA00022553"/>
    </source>
</evidence>
<evidence type="ECO:0000256" key="4">
    <source>
        <dbReference type="ARBA" id="ARBA00022679"/>
    </source>
</evidence>